<gene>
    <name evidence="1" type="ORF">DSL72_001142</name>
</gene>
<proteinExistence type="predicted"/>
<dbReference type="AlphaFoldDB" id="A0A8A3P106"/>
<sequence length="85" mass="9511">MKETKIKEVDGVGNRVDDEDETLTTLEQVDLYHRNHNAAIGMDSEYLELLDIRPDAAEIVVPRIAYCENCGGKFGVTHNTNSDCL</sequence>
<evidence type="ECO:0000313" key="2">
    <source>
        <dbReference type="Proteomes" id="UP000672032"/>
    </source>
</evidence>
<evidence type="ECO:0000313" key="1">
    <source>
        <dbReference type="EMBL" id="QSZ31575.1"/>
    </source>
</evidence>
<accession>A0A8A3P106</accession>
<protein>
    <submittedName>
        <fullName evidence="1">Uncharacterized protein</fullName>
    </submittedName>
</protein>
<organism evidence="1 2">
    <name type="scientific">Monilinia vaccinii-corymbosi</name>
    <dbReference type="NCBI Taxonomy" id="61207"/>
    <lineage>
        <taxon>Eukaryota</taxon>
        <taxon>Fungi</taxon>
        <taxon>Dikarya</taxon>
        <taxon>Ascomycota</taxon>
        <taxon>Pezizomycotina</taxon>
        <taxon>Leotiomycetes</taxon>
        <taxon>Helotiales</taxon>
        <taxon>Sclerotiniaceae</taxon>
        <taxon>Monilinia</taxon>
    </lineage>
</organism>
<name>A0A8A3P106_9HELO</name>
<keyword evidence="2" id="KW-1185">Reference proteome</keyword>
<reference evidence="1" key="1">
    <citation type="submission" date="2020-10" db="EMBL/GenBank/DDBJ databases">
        <title>Genome Sequence of Monilinia vaccinii-corymbosi Sheds Light on Mummy Berry Disease Infection of Blueberry and Mating Type.</title>
        <authorList>
            <person name="Yow A.G."/>
            <person name="Zhang Y."/>
            <person name="Bansal K."/>
            <person name="Eacker S.M."/>
            <person name="Sullivan S."/>
            <person name="Liachko I."/>
            <person name="Cubeta M.A."/>
            <person name="Rollins J.A."/>
            <person name="Ashrafi H."/>
        </authorList>
    </citation>
    <scope>NUCLEOTIDE SEQUENCE</scope>
    <source>
        <strain evidence="1">RL-1</strain>
    </source>
</reference>
<dbReference type="EMBL" id="CP063406">
    <property type="protein sequence ID" value="QSZ31575.1"/>
    <property type="molecule type" value="Genomic_DNA"/>
</dbReference>
<dbReference type="Proteomes" id="UP000672032">
    <property type="component" value="Chromosome 2"/>
</dbReference>